<accession>A0AAD6SNT9</accession>
<feature type="region of interest" description="Disordered" evidence="1">
    <location>
        <begin position="162"/>
        <end position="204"/>
    </location>
</feature>
<dbReference type="Proteomes" id="UP001218188">
    <property type="component" value="Unassembled WGS sequence"/>
</dbReference>
<sequence>MTLFSECHLESAPGTASCKRPDWTFARRWLYLRSSTASPVETQREKAQRLRPCDFAVVAAQCCPAPVISPSKLWHISTATAPQQHPRWCRRVTAYAVSSGGRIEAGYGESAASRTLSAEHGVFIESILTWNDWMLQRPPSQPRFPESAASLDAAKTPRVPAATGTLLGRHPSSLPARTSTSARSREAPRSRLHSTRTNTTPTERRLTHLQLVSDTHTTSRSRLLSAPARPRLGSASRLAYIARWESLELSLAHVVAWMLDARCYATPTHPAFSAQMRIRASALTTTPSVLLSLVTPPRFLRFPARSPLISPPRPPAYPHRLNSHAAPGAAPSTRVLLALKTATLRPRF</sequence>
<protein>
    <submittedName>
        <fullName evidence="2">Uncharacterized protein</fullName>
    </submittedName>
</protein>
<dbReference type="AlphaFoldDB" id="A0AAD6SNT9"/>
<organism evidence="2 3">
    <name type="scientific">Mycena alexandri</name>
    <dbReference type="NCBI Taxonomy" id="1745969"/>
    <lineage>
        <taxon>Eukaryota</taxon>
        <taxon>Fungi</taxon>
        <taxon>Dikarya</taxon>
        <taxon>Basidiomycota</taxon>
        <taxon>Agaricomycotina</taxon>
        <taxon>Agaricomycetes</taxon>
        <taxon>Agaricomycetidae</taxon>
        <taxon>Agaricales</taxon>
        <taxon>Marasmiineae</taxon>
        <taxon>Mycenaceae</taxon>
        <taxon>Mycena</taxon>
    </lineage>
</organism>
<reference evidence="2" key="1">
    <citation type="submission" date="2023-03" db="EMBL/GenBank/DDBJ databases">
        <title>Massive genome expansion in bonnet fungi (Mycena s.s.) driven by repeated elements and novel gene families across ecological guilds.</title>
        <authorList>
            <consortium name="Lawrence Berkeley National Laboratory"/>
            <person name="Harder C.B."/>
            <person name="Miyauchi S."/>
            <person name="Viragh M."/>
            <person name="Kuo A."/>
            <person name="Thoen E."/>
            <person name="Andreopoulos B."/>
            <person name="Lu D."/>
            <person name="Skrede I."/>
            <person name="Drula E."/>
            <person name="Henrissat B."/>
            <person name="Morin E."/>
            <person name="Kohler A."/>
            <person name="Barry K."/>
            <person name="LaButti K."/>
            <person name="Morin E."/>
            <person name="Salamov A."/>
            <person name="Lipzen A."/>
            <person name="Mereny Z."/>
            <person name="Hegedus B."/>
            <person name="Baldrian P."/>
            <person name="Stursova M."/>
            <person name="Weitz H."/>
            <person name="Taylor A."/>
            <person name="Grigoriev I.V."/>
            <person name="Nagy L.G."/>
            <person name="Martin F."/>
            <person name="Kauserud H."/>
        </authorList>
    </citation>
    <scope>NUCLEOTIDE SEQUENCE</scope>
    <source>
        <strain evidence="2">CBHHK200</strain>
    </source>
</reference>
<evidence type="ECO:0000313" key="2">
    <source>
        <dbReference type="EMBL" id="KAJ7030900.1"/>
    </source>
</evidence>
<keyword evidence="3" id="KW-1185">Reference proteome</keyword>
<evidence type="ECO:0000256" key="1">
    <source>
        <dbReference type="SAM" id="MobiDB-lite"/>
    </source>
</evidence>
<comment type="caution">
    <text evidence="2">The sequence shown here is derived from an EMBL/GenBank/DDBJ whole genome shotgun (WGS) entry which is preliminary data.</text>
</comment>
<dbReference type="EMBL" id="JARJCM010000086">
    <property type="protein sequence ID" value="KAJ7030900.1"/>
    <property type="molecule type" value="Genomic_DNA"/>
</dbReference>
<gene>
    <name evidence="2" type="ORF">C8F04DRAFT_1263390</name>
</gene>
<proteinExistence type="predicted"/>
<evidence type="ECO:0000313" key="3">
    <source>
        <dbReference type="Proteomes" id="UP001218188"/>
    </source>
</evidence>
<name>A0AAD6SNT9_9AGAR</name>